<organism evidence="1 2">
    <name type="scientific">Panagrolaimus sp. ES5</name>
    <dbReference type="NCBI Taxonomy" id="591445"/>
    <lineage>
        <taxon>Eukaryota</taxon>
        <taxon>Metazoa</taxon>
        <taxon>Ecdysozoa</taxon>
        <taxon>Nematoda</taxon>
        <taxon>Chromadorea</taxon>
        <taxon>Rhabditida</taxon>
        <taxon>Tylenchina</taxon>
        <taxon>Panagrolaimomorpha</taxon>
        <taxon>Panagrolaimoidea</taxon>
        <taxon>Panagrolaimidae</taxon>
        <taxon>Panagrolaimus</taxon>
    </lineage>
</organism>
<evidence type="ECO:0000313" key="1">
    <source>
        <dbReference type="Proteomes" id="UP000887579"/>
    </source>
</evidence>
<dbReference type="Proteomes" id="UP000887579">
    <property type="component" value="Unplaced"/>
</dbReference>
<evidence type="ECO:0000313" key="2">
    <source>
        <dbReference type="WBParaSite" id="ES5_v2.g13595.t1"/>
    </source>
</evidence>
<protein>
    <submittedName>
        <fullName evidence="2">Protein tyrosine phosphatase</fullName>
    </submittedName>
</protein>
<sequence length="252" mass="28964">MHGNYVLNPDGEKIFLATQGPLKTTTGTFWKMLIQEQSTLIVMLCQCEEQKYDEKKKKLIMAPKSTQYWPSDIKTPLFFDNLQISAKRIQKITYQMGNRQESIVKTDIEIIDKNSKEFIHKCLHIQYKNWKDLSIPDMAEPVMDICIKFVLPSLKASKPVTVHCSAGIGRTGAFIATIYCFELFIKNQLVKIPNAVKMLRAQRHGAVQTFPQYLFMQMVLMELIEYSCEVKLGAAKATIKSAMDRQKSKQKK</sequence>
<proteinExistence type="predicted"/>
<dbReference type="WBParaSite" id="ES5_v2.g13595.t1">
    <property type="protein sequence ID" value="ES5_v2.g13595.t1"/>
    <property type="gene ID" value="ES5_v2.g13595"/>
</dbReference>
<accession>A0AC34F9W8</accession>
<name>A0AC34F9W8_9BILA</name>
<reference evidence="2" key="1">
    <citation type="submission" date="2022-11" db="UniProtKB">
        <authorList>
            <consortium name="WormBaseParasite"/>
        </authorList>
    </citation>
    <scope>IDENTIFICATION</scope>
</reference>